<dbReference type="Pfam" id="PF00069">
    <property type="entry name" value="Pkinase"/>
    <property type="match status" value="1"/>
</dbReference>
<keyword evidence="4 5" id="KW-1015">Disulfide bond</keyword>
<dbReference type="STRING" id="5762.D2VXW9"/>
<evidence type="ECO:0000256" key="5">
    <source>
        <dbReference type="PROSITE-ProRule" id="PRU00076"/>
    </source>
</evidence>
<dbReference type="CDD" id="cd00180">
    <property type="entry name" value="PKc"/>
    <property type="match status" value="1"/>
</dbReference>
<dbReference type="PANTHER" id="PTHR44167:SF30">
    <property type="entry name" value="PHOSPHORYLASE KINASE"/>
    <property type="match status" value="1"/>
</dbReference>
<evidence type="ECO:0000256" key="6">
    <source>
        <dbReference type="PROSITE-ProRule" id="PRU00504"/>
    </source>
</evidence>
<dbReference type="InParanoid" id="D2VXW9"/>
<dbReference type="InterPro" id="IPR001258">
    <property type="entry name" value="NHL_repeat"/>
</dbReference>
<feature type="domain" description="EGF-like" evidence="10">
    <location>
        <begin position="910"/>
        <end position="952"/>
    </location>
</feature>
<dbReference type="PROSITE" id="PS01186">
    <property type="entry name" value="EGF_2"/>
    <property type="match status" value="4"/>
</dbReference>
<dbReference type="PROSITE" id="PS00022">
    <property type="entry name" value="EGF_1"/>
    <property type="match status" value="3"/>
</dbReference>
<dbReference type="GO" id="GO:0004674">
    <property type="term" value="F:protein serine/threonine kinase activity"/>
    <property type="evidence" value="ECO:0007669"/>
    <property type="project" value="TreeGrafter"/>
</dbReference>
<dbReference type="eggNOG" id="KOG4278">
    <property type="taxonomic scope" value="Eukaryota"/>
</dbReference>
<dbReference type="InterPro" id="IPR017441">
    <property type="entry name" value="Protein_kinase_ATP_BS"/>
</dbReference>
<keyword evidence="8" id="KW-0472">Membrane</keyword>
<evidence type="ECO:0000313" key="11">
    <source>
        <dbReference type="EMBL" id="EFC38363.1"/>
    </source>
</evidence>
<keyword evidence="8" id="KW-1133">Transmembrane helix</keyword>
<dbReference type="Pfam" id="PF23106">
    <property type="entry name" value="EGF_Teneurin"/>
    <property type="match status" value="1"/>
</dbReference>
<dbReference type="PROSITE" id="PS00108">
    <property type="entry name" value="PROTEIN_KINASE_ST"/>
    <property type="match status" value="1"/>
</dbReference>
<dbReference type="SUPFAM" id="SSF56112">
    <property type="entry name" value="Protein kinase-like (PK-like)"/>
    <property type="match status" value="1"/>
</dbReference>
<evidence type="ECO:0000256" key="3">
    <source>
        <dbReference type="ARBA" id="ARBA00022840"/>
    </source>
</evidence>
<dbReference type="GO" id="GO:0044773">
    <property type="term" value="P:mitotic DNA damage checkpoint signaling"/>
    <property type="evidence" value="ECO:0007669"/>
    <property type="project" value="TreeGrafter"/>
</dbReference>
<dbReference type="InterPro" id="IPR011009">
    <property type="entry name" value="Kinase-like_dom_sf"/>
</dbReference>
<dbReference type="Gene3D" id="1.10.510.10">
    <property type="entry name" value="Transferase(Phosphotransferase) domain 1"/>
    <property type="match status" value="1"/>
</dbReference>
<dbReference type="InterPro" id="IPR000742">
    <property type="entry name" value="EGF"/>
</dbReference>
<accession>D2VXW9</accession>
<dbReference type="RefSeq" id="XP_002671107.1">
    <property type="nucleotide sequence ID" value="XM_002671061.1"/>
</dbReference>
<dbReference type="GeneID" id="8858195"/>
<dbReference type="PROSITE" id="PS50011">
    <property type="entry name" value="PROTEIN_KINASE_DOM"/>
    <property type="match status" value="1"/>
</dbReference>
<dbReference type="SMART" id="SM00220">
    <property type="entry name" value="S_TKc"/>
    <property type="match status" value="1"/>
</dbReference>
<dbReference type="eggNOG" id="KOG1225">
    <property type="taxonomic scope" value="Eukaryota"/>
</dbReference>
<organism evidence="12">
    <name type="scientific">Naegleria gruberi</name>
    <name type="common">Amoeba</name>
    <dbReference type="NCBI Taxonomy" id="5762"/>
    <lineage>
        <taxon>Eukaryota</taxon>
        <taxon>Discoba</taxon>
        <taxon>Heterolobosea</taxon>
        <taxon>Tetramitia</taxon>
        <taxon>Eutetramitia</taxon>
        <taxon>Vahlkampfiidae</taxon>
        <taxon>Naegleria</taxon>
    </lineage>
</organism>
<dbReference type="Gene3D" id="3.30.200.20">
    <property type="entry name" value="Phosphorylase Kinase, domain 1"/>
    <property type="match status" value="1"/>
</dbReference>
<evidence type="ECO:0000259" key="9">
    <source>
        <dbReference type="PROSITE" id="PS50011"/>
    </source>
</evidence>
<feature type="transmembrane region" description="Helical" evidence="8">
    <location>
        <begin position="963"/>
        <end position="989"/>
    </location>
</feature>
<evidence type="ECO:0000256" key="2">
    <source>
        <dbReference type="ARBA" id="ARBA00022741"/>
    </source>
</evidence>
<proteinExistence type="predicted"/>
<keyword evidence="3 7" id="KW-0067">ATP-binding</keyword>
<evidence type="ECO:0000259" key="10">
    <source>
        <dbReference type="PROSITE" id="PS50026"/>
    </source>
</evidence>
<feature type="disulfide bond" evidence="5">
    <location>
        <begin position="942"/>
        <end position="951"/>
    </location>
</feature>
<dbReference type="Gene3D" id="2.120.10.30">
    <property type="entry name" value="TolB, C-terminal domain"/>
    <property type="match status" value="2"/>
</dbReference>
<evidence type="ECO:0000256" key="1">
    <source>
        <dbReference type="ARBA" id="ARBA00022737"/>
    </source>
</evidence>
<dbReference type="SMART" id="SM00181">
    <property type="entry name" value="EGF"/>
    <property type="match status" value="6"/>
</dbReference>
<keyword evidence="1" id="KW-0677">Repeat</keyword>
<feature type="disulfide bond" evidence="5">
    <location>
        <begin position="853"/>
        <end position="862"/>
    </location>
</feature>
<evidence type="ECO:0000256" key="7">
    <source>
        <dbReference type="PROSITE-ProRule" id="PRU10141"/>
    </source>
</evidence>
<gene>
    <name evidence="11" type="ORF">NAEGRDRAFT_81646</name>
</gene>
<feature type="domain" description="Protein kinase" evidence="9">
    <location>
        <begin position="1071"/>
        <end position="1346"/>
    </location>
</feature>
<protein>
    <submittedName>
        <fullName evidence="11">Predicted protein</fullName>
    </submittedName>
</protein>
<feature type="domain" description="EGF-like" evidence="10">
    <location>
        <begin position="829"/>
        <end position="863"/>
    </location>
</feature>
<dbReference type="Proteomes" id="UP000006671">
    <property type="component" value="Unassembled WGS sequence"/>
</dbReference>
<dbReference type="SUPFAM" id="SSF101898">
    <property type="entry name" value="NHL repeat"/>
    <property type="match status" value="2"/>
</dbReference>
<dbReference type="PROSITE" id="PS51125">
    <property type="entry name" value="NHL"/>
    <property type="match status" value="1"/>
</dbReference>
<dbReference type="PANTHER" id="PTHR44167">
    <property type="entry name" value="OVARIAN-SPECIFIC SERINE/THREONINE-PROTEIN KINASE LOK-RELATED"/>
    <property type="match status" value="1"/>
</dbReference>
<dbReference type="InterPro" id="IPR011042">
    <property type="entry name" value="6-blade_b-propeller_TolB-like"/>
</dbReference>
<dbReference type="KEGG" id="ngr:NAEGRDRAFT_81646"/>
<evidence type="ECO:0000256" key="8">
    <source>
        <dbReference type="SAM" id="Phobius"/>
    </source>
</evidence>
<dbReference type="PROSITE" id="PS00107">
    <property type="entry name" value="PROTEIN_KINASE_ATP"/>
    <property type="match status" value="1"/>
</dbReference>
<dbReference type="PROSITE" id="PS50026">
    <property type="entry name" value="EGF_3"/>
    <property type="match status" value="2"/>
</dbReference>
<comment type="caution">
    <text evidence="5">Lacks conserved residue(s) required for the propagation of feature annotation.</text>
</comment>
<keyword evidence="5" id="KW-0245">EGF-like domain</keyword>
<dbReference type="Pfam" id="PF01436">
    <property type="entry name" value="NHL"/>
    <property type="match status" value="1"/>
</dbReference>
<dbReference type="InterPro" id="IPR000719">
    <property type="entry name" value="Prot_kinase_dom"/>
</dbReference>
<dbReference type="eggNOG" id="KOG4659">
    <property type="taxonomic scope" value="Eukaryota"/>
</dbReference>
<dbReference type="EMBL" id="GG738908">
    <property type="protein sequence ID" value="EFC38363.1"/>
    <property type="molecule type" value="Genomic_DNA"/>
</dbReference>
<evidence type="ECO:0000313" key="12">
    <source>
        <dbReference type="Proteomes" id="UP000006671"/>
    </source>
</evidence>
<evidence type="ECO:0000256" key="4">
    <source>
        <dbReference type="ARBA" id="ARBA00023157"/>
    </source>
</evidence>
<dbReference type="Gene3D" id="2.10.25.10">
    <property type="entry name" value="Laminin"/>
    <property type="match status" value="4"/>
</dbReference>
<dbReference type="OrthoDB" id="346907at2759"/>
<reference evidence="11 12" key="1">
    <citation type="journal article" date="2010" name="Cell">
        <title>The genome of Naegleria gruberi illuminates early eukaryotic versatility.</title>
        <authorList>
            <person name="Fritz-Laylin L.K."/>
            <person name="Prochnik S.E."/>
            <person name="Ginger M.L."/>
            <person name="Dacks J.B."/>
            <person name="Carpenter M.L."/>
            <person name="Field M.C."/>
            <person name="Kuo A."/>
            <person name="Paredez A."/>
            <person name="Chapman J."/>
            <person name="Pham J."/>
            <person name="Shu S."/>
            <person name="Neupane R."/>
            <person name="Cipriano M."/>
            <person name="Mancuso J."/>
            <person name="Tu H."/>
            <person name="Salamov A."/>
            <person name="Lindquist E."/>
            <person name="Shapiro H."/>
            <person name="Lucas S."/>
            <person name="Grigoriev I.V."/>
            <person name="Cande W.Z."/>
            <person name="Fulton C."/>
            <person name="Rokhsar D.S."/>
            <person name="Dawson S.C."/>
        </authorList>
    </citation>
    <scope>NUCLEOTIDE SEQUENCE [LARGE SCALE GENOMIC DNA]</scope>
    <source>
        <strain evidence="11 12">NEG-M</strain>
    </source>
</reference>
<sequence>MMLVVVEHSEASPTTIAVAGSVGNTDEAWNFPLYGTGIFVVPNSDPSLLPTFYVSDGNLCVVRQIIGNQSRVVAGTGECLPNGADSVPGTESTLYGPTNMYYDATTDFLYILDSSSIRLLDMKSGIISKMLITFSGTNLNSFSQPSGITMFNKDIYVADTGKAVVWKVQITYRNVGTATISVGSLNNMNNNNYCDNVYATTCKLIKPTSISFFPDGTKAIADGRRVIIVTPTNSAYEAPVSMSMNNPVHVVAYDASNLLISDLGLARFIQFNKDQAQPNTNVVLSSSWARNTYFGLVKQADNSKNVYFLTGQDYTTKRSQIVSFNFIDSDLPSTSTTPLYGMYDSGFQFDNPHNALSVYMPSPQQMRLTSSNQLYFPIFNSAVVKVDLNSGLVTRIAGSITQFGYNQDSIPATIALMTRPNTVLQLDSGDLIISDTGNNRIRKIDSNGIITTIVGTGTQGNSGDYGPASQCQLNGPQGLATPPTSMKGQFLFDFADTNNNRIRRIQNDLTVIPLLSNNPNNDGINGPNGIMYTPNGDLYIASQGNHKIMKYSNSQLSTVAGNGYAGYSGDGGPARNAKLNYPADVTVSSTGEVYIADWGNRAVRKVFRNGTIITLIVSGGLSDLNGVTLTPNGDLLYSTQLWVKLYMEGDSGSCIDKNTCNNHGSCVNGKCVCDSGWRGNLNCGTFSCDITPPPHSSQCIGPNQFSCQDGWTGLNCQEPVCFGTPANTTTVCSSHGKCISNNTCNCVSGWRGNSDCSAFSCDVKSEHGEYCIGPNTYKCQDGWIGDLCDIPLCNGIPANNPAVCNSHGQCISNNTCNCFSGWRGNSICTQFTCDGVNNCQPHGQCISNNTCKCSTGYGGNGCNDRMCFGKWGQAGCSNNGYCSNTDKCSCFPLYFGQQCQWLDCNPSSNDQSINSTKGCSSNGNCTVIDNDQTRQNSTICKCNEGFDGLYCQEKKSSGNGGTVAAVVIVVLLFICCLIAFIAVGGFVYYKKRASSKSEEFENLIPKSVNDDWTLRTVIPPEEATVKSTASSVKSENSFIRSIRKQLGSSSTTSSVSTINTRDHFHIRDKEYVKSKKLGSGASGTVFMFDELTNKEQVAVKIIEVLNPNGSEFKEVVNMFELSEEANPHIVPILGCTMVENGGYICILMPLYKCDLRNWMYSNKETVPIEIIVEIVKQIASALQYLHSKNMVHRDLKQSNIFVSKSPDLSKNNVNVSSFQLCVGDWGSSRYQTRSSLTAYEGTIQYSSPESIVKAEFSPKSDVWSLGCILYQLLSADYNTCLMRVKQTSMNDQSDVQIIGNVEKFFSKRSDHSHKLYKIICDLMLEMLRFNPEERISTDEIVQKLSMNNV</sequence>
<dbReference type="GO" id="GO:0005524">
    <property type="term" value="F:ATP binding"/>
    <property type="evidence" value="ECO:0007669"/>
    <property type="project" value="UniProtKB-UniRule"/>
</dbReference>
<dbReference type="GO" id="GO:0005634">
    <property type="term" value="C:nucleus"/>
    <property type="evidence" value="ECO:0007669"/>
    <property type="project" value="TreeGrafter"/>
</dbReference>
<dbReference type="InterPro" id="IPR008271">
    <property type="entry name" value="Ser/Thr_kinase_AS"/>
</dbReference>
<dbReference type="InterPro" id="IPR013111">
    <property type="entry name" value="EGF_extracell"/>
</dbReference>
<keyword evidence="2 7" id="KW-0547">Nucleotide-binding</keyword>
<feature type="binding site" evidence="7">
    <location>
        <position position="1100"/>
    </location>
    <ligand>
        <name>ATP</name>
        <dbReference type="ChEBI" id="CHEBI:30616"/>
    </ligand>
</feature>
<keyword evidence="8" id="KW-0812">Transmembrane</keyword>
<keyword evidence="12" id="KW-1185">Reference proteome</keyword>
<dbReference type="VEuPathDB" id="AmoebaDB:NAEGRDRAFT_81646"/>
<dbReference type="Pfam" id="PF07974">
    <property type="entry name" value="EGF_2"/>
    <property type="match status" value="1"/>
</dbReference>
<feature type="repeat" description="NHL" evidence="6">
    <location>
        <begin position="573"/>
        <end position="610"/>
    </location>
</feature>
<name>D2VXW9_NAEGR</name>